<name>A0AA38FSK7_TAXCH</name>
<dbReference type="GO" id="GO:0046872">
    <property type="term" value="F:metal ion binding"/>
    <property type="evidence" value="ECO:0007669"/>
    <property type="project" value="InterPro"/>
</dbReference>
<comment type="similarity">
    <text evidence="1">Belongs to the glycosyl hydrolase 32 family.</text>
</comment>
<evidence type="ECO:0000313" key="6">
    <source>
        <dbReference type="Proteomes" id="UP000824469"/>
    </source>
</evidence>
<dbReference type="Pfam" id="PF00251">
    <property type="entry name" value="Glyco_hydro_32N"/>
    <property type="match status" value="1"/>
</dbReference>
<sequence>MLRGIYLSEELSIGKIKFKVFDLGGYLQTHVELKVRMDCDGCERKVKKVVTHMSGPKFGCSKGPGGHSAPKWIKSNANPVLIPPQGINLTDFRDPTTSWVIEDGVWRIIIGSKLNKTGLALIYKTKDFFQYDEEVILHQVPRTGIWECVDFYPVNASGTEVDLKTSVTRAGVKHVFEGEL</sequence>
<keyword evidence="6" id="KW-1185">Reference proteome</keyword>
<dbReference type="InterPro" id="IPR013148">
    <property type="entry name" value="Glyco_hydro_32_N"/>
</dbReference>
<reference evidence="5 6" key="1">
    <citation type="journal article" date="2021" name="Nat. Plants">
        <title>The Taxus genome provides insights into paclitaxel biosynthesis.</title>
        <authorList>
            <person name="Xiong X."/>
            <person name="Gou J."/>
            <person name="Liao Q."/>
            <person name="Li Y."/>
            <person name="Zhou Q."/>
            <person name="Bi G."/>
            <person name="Li C."/>
            <person name="Du R."/>
            <person name="Wang X."/>
            <person name="Sun T."/>
            <person name="Guo L."/>
            <person name="Liang H."/>
            <person name="Lu P."/>
            <person name="Wu Y."/>
            <person name="Zhang Z."/>
            <person name="Ro D.K."/>
            <person name="Shang Y."/>
            <person name="Huang S."/>
            <person name="Yan J."/>
        </authorList>
    </citation>
    <scope>NUCLEOTIDE SEQUENCE [LARGE SCALE GENOMIC DNA]</scope>
    <source>
        <strain evidence="5">Ta-2019</strain>
    </source>
</reference>
<proteinExistence type="inferred from homology"/>
<evidence type="ECO:0000313" key="5">
    <source>
        <dbReference type="EMBL" id="KAH9308023.1"/>
    </source>
</evidence>
<evidence type="ECO:0000256" key="3">
    <source>
        <dbReference type="ARBA" id="ARBA00023295"/>
    </source>
</evidence>
<evidence type="ECO:0000256" key="2">
    <source>
        <dbReference type="ARBA" id="ARBA00022801"/>
    </source>
</evidence>
<dbReference type="GO" id="GO:0016798">
    <property type="term" value="F:hydrolase activity, acting on glycosyl bonds"/>
    <property type="evidence" value="ECO:0007669"/>
    <property type="project" value="UniProtKB-KW"/>
</dbReference>
<dbReference type="InterPro" id="IPR036163">
    <property type="entry name" value="HMA_dom_sf"/>
</dbReference>
<dbReference type="InterPro" id="IPR023296">
    <property type="entry name" value="Glyco_hydro_beta-prop_sf"/>
</dbReference>
<dbReference type="EMBL" id="JAHRHJ020000007">
    <property type="protein sequence ID" value="KAH9308023.1"/>
    <property type="molecule type" value="Genomic_DNA"/>
</dbReference>
<dbReference type="SUPFAM" id="SSF55008">
    <property type="entry name" value="HMA, heavy metal-associated domain"/>
    <property type="match status" value="1"/>
</dbReference>
<evidence type="ECO:0000256" key="1">
    <source>
        <dbReference type="ARBA" id="ARBA00009902"/>
    </source>
</evidence>
<dbReference type="SUPFAM" id="SSF75005">
    <property type="entry name" value="Arabinanase/levansucrase/invertase"/>
    <property type="match status" value="1"/>
</dbReference>
<keyword evidence="3" id="KW-0326">Glycosidase</keyword>
<dbReference type="InterPro" id="IPR050551">
    <property type="entry name" value="Fructan_Metab_Enzymes"/>
</dbReference>
<evidence type="ECO:0000259" key="4">
    <source>
        <dbReference type="Pfam" id="PF00251"/>
    </source>
</evidence>
<dbReference type="AlphaFoldDB" id="A0AA38FSK7"/>
<dbReference type="PANTHER" id="PTHR31953">
    <property type="entry name" value="BETA-FRUCTOFURANOSIDASE, INSOLUBLE ISOENZYME CWINV1-RELATED"/>
    <property type="match status" value="1"/>
</dbReference>
<dbReference type="Gene3D" id="2.115.10.20">
    <property type="entry name" value="Glycosyl hydrolase domain, family 43"/>
    <property type="match status" value="1"/>
</dbReference>
<dbReference type="Proteomes" id="UP000824469">
    <property type="component" value="Unassembled WGS sequence"/>
</dbReference>
<dbReference type="InterPro" id="IPR006121">
    <property type="entry name" value="HMA_dom"/>
</dbReference>
<keyword evidence="2" id="KW-0378">Hydrolase</keyword>
<comment type="caution">
    <text evidence="5">The sequence shown here is derived from an EMBL/GenBank/DDBJ whole genome shotgun (WGS) entry which is preliminary data.</text>
</comment>
<organism evidence="5 6">
    <name type="scientific">Taxus chinensis</name>
    <name type="common">Chinese yew</name>
    <name type="synonym">Taxus wallichiana var. chinensis</name>
    <dbReference type="NCBI Taxonomy" id="29808"/>
    <lineage>
        <taxon>Eukaryota</taxon>
        <taxon>Viridiplantae</taxon>
        <taxon>Streptophyta</taxon>
        <taxon>Embryophyta</taxon>
        <taxon>Tracheophyta</taxon>
        <taxon>Spermatophyta</taxon>
        <taxon>Pinopsida</taxon>
        <taxon>Pinidae</taxon>
        <taxon>Conifers II</taxon>
        <taxon>Cupressales</taxon>
        <taxon>Taxaceae</taxon>
        <taxon>Taxus</taxon>
    </lineage>
</organism>
<protein>
    <recommendedName>
        <fullName evidence="4">Glycosyl hydrolase family 32 N-terminal domain-containing protein</fullName>
    </recommendedName>
</protein>
<dbReference type="CDD" id="cd00371">
    <property type="entry name" value="HMA"/>
    <property type="match status" value="1"/>
</dbReference>
<accession>A0AA38FSK7</accession>
<gene>
    <name evidence="5" type="ORF">KI387_035934</name>
</gene>
<feature type="domain" description="Glycosyl hydrolase family 32 N-terminal" evidence="4">
    <location>
        <begin position="71"/>
        <end position="165"/>
    </location>
</feature>